<dbReference type="GO" id="GO:0005886">
    <property type="term" value="C:plasma membrane"/>
    <property type="evidence" value="ECO:0007669"/>
    <property type="project" value="UniProtKB-SubCell"/>
</dbReference>
<evidence type="ECO:0000256" key="9">
    <source>
        <dbReference type="ARBA" id="ARBA00023224"/>
    </source>
</evidence>
<dbReference type="GO" id="GO:0005549">
    <property type="term" value="F:odorant binding"/>
    <property type="evidence" value="ECO:0007669"/>
    <property type="project" value="InterPro"/>
</dbReference>
<dbReference type="PANTHER" id="PTHR21137">
    <property type="entry name" value="ODORANT RECEPTOR"/>
    <property type="match status" value="1"/>
</dbReference>
<feature type="transmembrane region" description="Helical" evidence="10">
    <location>
        <begin position="47"/>
        <end position="69"/>
    </location>
</feature>
<name>A0AAW2FSD9_9HYME</name>
<feature type="transmembrane region" description="Helical" evidence="10">
    <location>
        <begin position="275"/>
        <end position="296"/>
    </location>
</feature>
<evidence type="ECO:0000256" key="2">
    <source>
        <dbReference type="ARBA" id="ARBA00022475"/>
    </source>
</evidence>
<accession>A0AAW2FSD9</accession>
<comment type="caution">
    <text evidence="11">The sequence shown here is derived from an EMBL/GenBank/DDBJ whole genome shotgun (WGS) entry which is preliminary data.</text>
</comment>
<evidence type="ECO:0000256" key="5">
    <source>
        <dbReference type="ARBA" id="ARBA00022725"/>
    </source>
</evidence>
<gene>
    <name evidence="11" type="ORF">PUN28_010127</name>
</gene>
<evidence type="ECO:0000256" key="10">
    <source>
        <dbReference type="RuleBase" id="RU351113"/>
    </source>
</evidence>
<keyword evidence="2" id="KW-1003">Cell membrane</keyword>
<dbReference type="InterPro" id="IPR004117">
    <property type="entry name" value="7tm6_olfct_rcpt"/>
</dbReference>
<comment type="similarity">
    <text evidence="10">Belongs to the insect chemoreceptor superfamily. Heteromeric odorant receptor channel (TC 1.A.69) family.</text>
</comment>
<dbReference type="EMBL" id="JADYXP020000009">
    <property type="protein sequence ID" value="KAL0117052.1"/>
    <property type="molecule type" value="Genomic_DNA"/>
</dbReference>
<evidence type="ECO:0000256" key="8">
    <source>
        <dbReference type="ARBA" id="ARBA00023170"/>
    </source>
</evidence>
<keyword evidence="7 10" id="KW-0472">Membrane</keyword>
<evidence type="ECO:0000256" key="1">
    <source>
        <dbReference type="ARBA" id="ARBA00004651"/>
    </source>
</evidence>
<evidence type="ECO:0000256" key="3">
    <source>
        <dbReference type="ARBA" id="ARBA00022606"/>
    </source>
</evidence>
<keyword evidence="4 10" id="KW-0812">Transmembrane</keyword>
<protein>
    <recommendedName>
        <fullName evidence="10">Odorant receptor</fullName>
    </recommendedName>
</protein>
<organism evidence="11 12">
    <name type="scientific">Cardiocondyla obscurior</name>
    <dbReference type="NCBI Taxonomy" id="286306"/>
    <lineage>
        <taxon>Eukaryota</taxon>
        <taxon>Metazoa</taxon>
        <taxon>Ecdysozoa</taxon>
        <taxon>Arthropoda</taxon>
        <taxon>Hexapoda</taxon>
        <taxon>Insecta</taxon>
        <taxon>Pterygota</taxon>
        <taxon>Neoptera</taxon>
        <taxon>Endopterygota</taxon>
        <taxon>Hymenoptera</taxon>
        <taxon>Apocrita</taxon>
        <taxon>Aculeata</taxon>
        <taxon>Formicoidea</taxon>
        <taxon>Formicidae</taxon>
        <taxon>Myrmicinae</taxon>
        <taxon>Cardiocondyla</taxon>
    </lineage>
</organism>
<evidence type="ECO:0000256" key="7">
    <source>
        <dbReference type="ARBA" id="ARBA00023136"/>
    </source>
</evidence>
<comment type="subcellular location">
    <subcellularLocation>
        <location evidence="1 10">Cell membrane</location>
        <topology evidence="1 10">Multi-pass membrane protein</topology>
    </subcellularLocation>
</comment>
<evidence type="ECO:0000313" key="11">
    <source>
        <dbReference type="EMBL" id="KAL0117052.1"/>
    </source>
</evidence>
<keyword evidence="3 10" id="KW-0716">Sensory transduction</keyword>
<dbReference type="AlphaFoldDB" id="A0AAW2FSD9"/>
<keyword evidence="9 10" id="KW-0807">Transducer</keyword>
<dbReference type="Pfam" id="PF02949">
    <property type="entry name" value="7tm_6"/>
    <property type="match status" value="1"/>
</dbReference>
<evidence type="ECO:0000256" key="6">
    <source>
        <dbReference type="ARBA" id="ARBA00022989"/>
    </source>
</evidence>
<dbReference type="GO" id="GO:0007165">
    <property type="term" value="P:signal transduction"/>
    <property type="evidence" value="ECO:0007669"/>
    <property type="project" value="UniProtKB-KW"/>
</dbReference>
<keyword evidence="6 10" id="KW-1133">Transmembrane helix</keyword>
<proteinExistence type="inferred from homology"/>
<keyword evidence="12" id="KW-1185">Reference proteome</keyword>
<dbReference type="GO" id="GO:0004984">
    <property type="term" value="F:olfactory receptor activity"/>
    <property type="evidence" value="ECO:0007669"/>
    <property type="project" value="InterPro"/>
</dbReference>
<dbReference type="Proteomes" id="UP001430953">
    <property type="component" value="Unassembled WGS sequence"/>
</dbReference>
<feature type="transmembrane region" description="Helical" evidence="10">
    <location>
        <begin position="199"/>
        <end position="224"/>
    </location>
</feature>
<keyword evidence="8 10" id="KW-0675">Receptor</keyword>
<comment type="caution">
    <text evidence="10">Lacks conserved residue(s) required for the propagation of feature annotation.</text>
</comment>
<evidence type="ECO:0000313" key="12">
    <source>
        <dbReference type="Proteomes" id="UP001430953"/>
    </source>
</evidence>
<sequence length="403" mass="45873">MKDLLKVNRYEKDYNYAVQVTRGILRMIGVWPISRHASVTEIIFTRLQIAFCYFLFAFIIVPGLMLVFLKEHDFKRRVRLLGPILNCWMGCVKYSLLLYHTREIQSCLKQARQDWKCTVDSADRRAMMGKAKIGRKFAIISATFMYVGGLSYRTIVPLSKGRMLTPMNTTVRALSCPSYFLGFDEQTSPAYEIVFTLQFFAGLLTYSVTCGAAGLAAFFIMHVCGQLSVLMDKLQHLNDIPEPDDRPVAILLADIVEHQIKVKCFLKQVEESMRYVWLVEIVGCTILLCLTGYYVIMEWESSDSTAMLTMAVILTSFAFSIFTNCYVGQLLTDQSIKLGSMTSTTNWHRLPHKRARTLILIMAVSNIPAKISAGKMIEMSLPTFSNIIKTSVAYFNLLRKFIT</sequence>
<feature type="transmembrane region" description="Helical" evidence="10">
    <location>
        <begin position="137"/>
        <end position="155"/>
    </location>
</feature>
<evidence type="ECO:0000256" key="4">
    <source>
        <dbReference type="ARBA" id="ARBA00022692"/>
    </source>
</evidence>
<reference evidence="11 12" key="1">
    <citation type="submission" date="2023-03" db="EMBL/GenBank/DDBJ databases">
        <title>High recombination rates correlate with genetic variation in Cardiocondyla obscurior ants.</title>
        <authorList>
            <person name="Errbii M."/>
        </authorList>
    </citation>
    <scope>NUCLEOTIDE SEQUENCE [LARGE SCALE GENOMIC DNA]</scope>
    <source>
        <strain evidence="11">Alpha-2009</strain>
        <tissue evidence="11">Whole body</tissue>
    </source>
</reference>
<keyword evidence="5 10" id="KW-0552">Olfaction</keyword>
<dbReference type="PANTHER" id="PTHR21137:SF35">
    <property type="entry name" value="ODORANT RECEPTOR 19A-RELATED"/>
    <property type="match status" value="1"/>
</dbReference>
<feature type="transmembrane region" description="Helical" evidence="10">
    <location>
        <begin position="308"/>
        <end position="327"/>
    </location>
</feature>